<gene>
    <name evidence="1" type="ORF">GGQ63_002531</name>
</gene>
<organism evidence="1 2">
    <name type="scientific">Prosthecomicrobium pneumaticum</name>
    <dbReference type="NCBI Taxonomy" id="81895"/>
    <lineage>
        <taxon>Bacteria</taxon>
        <taxon>Pseudomonadati</taxon>
        <taxon>Pseudomonadota</taxon>
        <taxon>Alphaproteobacteria</taxon>
        <taxon>Hyphomicrobiales</taxon>
        <taxon>Kaistiaceae</taxon>
        <taxon>Prosthecomicrobium</taxon>
    </lineage>
</organism>
<protein>
    <submittedName>
        <fullName evidence="1">NAD(P)-dependent dehydrogenase (Short-subunit alcohol dehydrogenase family)</fullName>
    </submittedName>
</protein>
<evidence type="ECO:0000313" key="1">
    <source>
        <dbReference type="EMBL" id="MBB5753461.1"/>
    </source>
</evidence>
<evidence type="ECO:0000313" key="2">
    <source>
        <dbReference type="Proteomes" id="UP000523821"/>
    </source>
</evidence>
<dbReference type="EMBL" id="JACHOO010000005">
    <property type="protein sequence ID" value="MBB5753461.1"/>
    <property type="molecule type" value="Genomic_DNA"/>
</dbReference>
<reference evidence="1 2" key="1">
    <citation type="submission" date="2020-08" db="EMBL/GenBank/DDBJ databases">
        <title>Genomic Encyclopedia of Type Strains, Phase IV (KMG-IV): sequencing the most valuable type-strain genomes for metagenomic binning, comparative biology and taxonomic classification.</title>
        <authorList>
            <person name="Goeker M."/>
        </authorList>
    </citation>
    <scope>NUCLEOTIDE SEQUENCE [LARGE SCALE GENOMIC DNA]</scope>
    <source>
        <strain evidence="1 2">DSM 16268</strain>
    </source>
</reference>
<comment type="caution">
    <text evidence="1">The sequence shown here is derived from an EMBL/GenBank/DDBJ whole genome shotgun (WGS) entry which is preliminary data.</text>
</comment>
<dbReference type="RefSeq" id="WP_183856334.1">
    <property type="nucleotide sequence ID" value="NZ_JACHOO010000005.1"/>
</dbReference>
<dbReference type="SUPFAM" id="SSF51735">
    <property type="entry name" value="NAD(P)-binding Rossmann-fold domains"/>
    <property type="match status" value="1"/>
</dbReference>
<proteinExistence type="predicted"/>
<name>A0A7W9FMT1_9HYPH</name>
<dbReference type="Proteomes" id="UP000523821">
    <property type="component" value="Unassembled WGS sequence"/>
</dbReference>
<dbReference type="Gene3D" id="3.40.50.720">
    <property type="entry name" value="NAD(P)-binding Rossmann-like Domain"/>
    <property type="match status" value="1"/>
</dbReference>
<dbReference type="InterPro" id="IPR036291">
    <property type="entry name" value="NAD(P)-bd_dom_sf"/>
</dbReference>
<accession>A0A7W9FMT1</accession>
<dbReference type="AlphaFoldDB" id="A0A7W9FMT1"/>
<keyword evidence="2" id="KW-1185">Reference proteome</keyword>
<sequence length="188" mass="19507">MRVTIIGTESALGAALAAEYAAAGHDVRSVAWSDDATPEAVAAALGNVPIDRLVFCDAIDPPDRTAEAVGRAELGAALARLTALPFRLAALLRGQLAAGTEPRLVLVSRRSATMETEDGSGRYLERPFRAAAHALWRCLSVEWGPAGIACRIVALDDPDDRAAVAALPTVIEAASVDLVDGTGAPLGW</sequence>